<organism evidence="6 7">
    <name type="scientific">Aspergillus wentii DTO 134E9</name>
    <dbReference type="NCBI Taxonomy" id="1073089"/>
    <lineage>
        <taxon>Eukaryota</taxon>
        <taxon>Fungi</taxon>
        <taxon>Dikarya</taxon>
        <taxon>Ascomycota</taxon>
        <taxon>Pezizomycotina</taxon>
        <taxon>Eurotiomycetes</taxon>
        <taxon>Eurotiomycetidae</taxon>
        <taxon>Eurotiales</taxon>
        <taxon>Aspergillaceae</taxon>
        <taxon>Aspergillus</taxon>
        <taxon>Aspergillus subgen. Cremei</taxon>
    </lineage>
</organism>
<proteinExistence type="inferred from homology"/>
<evidence type="ECO:0008006" key="8">
    <source>
        <dbReference type="Google" id="ProtNLM"/>
    </source>
</evidence>
<dbReference type="RefSeq" id="XP_040694333.1">
    <property type="nucleotide sequence ID" value="XM_040830038.1"/>
</dbReference>
<evidence type="ECO:0000256" key="2">
    <source>
        <dbReference type="ARBA" id="ARBA00022676"/>
    </source>
</evidence>
<dbReference type="GO" id="GO:0006487">
    <property type="term" value="P:protein N-linked glycosylation"/>
    <property type="evidence" value="ECO:0007669"/>
    <property type="project" value="TreeGrafter"/>
</dbReference>
<sequence length="319" mass="36036">MQFALPPRKSPHAHPYARSSSRLSYQRRQQLKTVAVLGFAILTIFFLLSHFFSSNTTSIAVPAGTSSVVIVTVLDRAALSDNYIQKIVRNREDYAKRHGYTNFFANVDDYATAIGNSPRSWALVPAVRHAMGVHSHSTWFFHLSPHALIMDTSQSLKSQLLDKSRLESVMLKDVAVVPPDSIIKTFSHLKAHDIDLILSTDSEDLSSGSFVIKQGEFARFFLDLWFDPLFRQYNFAKAQTHALDHIAQWHPTILARLALVPQRIINAYSRDSPGAAVDGTYKDGDFVIRLLGCDSDPKRSCEKELEPYYNSWARKLTHQ</sequence>
<dbReference type="InterPro" id="IPR029044">
    <property type="entry name" value="Nucleotide-diphossugar_trans"/>
</dbReference>
<feature type="transmembrane region" description="Helical" evidence="5">
    <location>
        <begin position="34"/>
        <end position="53"/>
    </location>
</feature>
<reference evidence="7" key="1">
    <citation type="journal article" date="2017" name="Genome Biol.">
        <title>Comparative genomics reveals high biological diversity and specific adaptations in the industrially and medically important fungal genus Aspergillus.</title>
        <authorList>
            <person name="de Vries R.P."/>
            <person name="Riley R."/>
            <person name="Wiebenga A."/>
            <person name="Aguilar-Osorio G."/>
            <person name="Amillis S."/>
            <person name="Uchima C.A."/>
            <person name="Anderluh G."/>
            <person name="Asadollahi M."/>
            <person name="Askin M."/>
            <person name="Barry K."/>
            <person name="Battaglia E."/>
            <person name="Bayram O."/>
            <person name="Benocci T."/>
            <person name="Braus-Stromeyer S.A."/>
            <person name="Caldana C."/>
            <person name="Canovas D."/>
            <person name="Cerqueira G.C."/>
            <person name="Chen F."/>
            <person name="Chen W."/>
            <person name="Choi C."/>
            <person name="Clum A."/>
            <person name="Dos Santos R.A."/>
            <person name="Damasio A.R."/>
            <person name="Diallinas G."/>
            <person name="Emri T."/>
            <person name="Fekete E."/>
            <person name="Flipphi M."/>
            <person name="Freyberg S."/>
            <person name="Gallo A."/>
            <person name="Gournas C."/>
            <person name="Habgood R."/>
            <person name="Hainaut M."/>
            <person name="Harispe M.L."/>
            <person name="Henrissat B."/>
            <person name="Hilden K.S."/>
            <person name="Hope R."/>
            <person name="Hossain A."/>
            <person name="Karabika E."/>
            <person name="Karaffa L."/>
            <person name="Karanyi Z."/>
            <person name="Krasevec N."/>
            <person name="Kuo A."/>
            <person name="Kusch H."/>
            <person name="LaButti K."/>
            <person name="Lagendijk E.L."/>
            <person name="Lapidus A."/>
            <person name="Levasseur A."/>
            <person name="Lindquist E."/>
            <person name="Lipzen A."/>
            <person name="Logrieco A.F."/>
            <person name="MacCabe A."/>
            <person name="Maekelae M.R."/>
            <person name="Malavazi I."/>
            <person name="Melin P."/>
            <person name="Meyer V."/>
            <person name="Mielnichuk N."/>
            <person name="Miskei M."/>
            <person name="Molnar A.P."/>
            <person name="Mule G."/>
            <person name="Ngan C.Y."/>
            <person name="Orejas M."/>
            <person name="Orosz E."/>
            <person name="Ouedraogo J.P."/>
            <person name="Overkamp K.M."/>
            <person name="Park H.-S."/>
            <person name="Perrone G."/>
            <person name="Piumi F."/>
            <person name="Punt P.J."/>
            <person name="Ram A.F."/>
            <person name="Ramon A."/>
            <person name="Rauscher S."/>
            <person name="Record E."/>
            <person name="Riano-Pachon D.M."/>
            <person name="Robert V."/>
            <person name="Roehrig J."/>
            <person name="Ruller R."/>
            <person name="Salamov A."/>
            <person name="Salih N.S."/>
            <person name="Samson R.A."/>
            <person name="Sandor E."/>
            <person name="Sanguinetti M."/>
            <person name="Schuetze T."/>
            <person name="Sepcic K."/>
            <person name="Shelest E."/>
            <person name="Sherlock G."/>
            <person name="Sophianopoulou V."/>
            <person name="Squina F.M."/>
            <person name="Sun H."/>
            <person name="Susca A."/>
            <person name="Todd R.B."/>
            <person name="Tsang A."/>
            <person name="Unkles S.E."/>
            <person name="van de Wiele N."/>
            <person name="van Rossen-Uffink D."/>
            <person name="Oliveira J.V."/>
            <person name="Vesth T.C."/>
            <person name="Visser J."/>
            <person name="Yu J.-H."/>
            <person name="Zhou M."/>
            <person name="Andersen M.R."/>
            <person name="Archer D.B."/>
            <person name="Baker S.E."/>
            <person name="Benoit I."/>
            <person name="Brakhage A.A."/>
            <person name="Braus G.H."/>
            <person name="Fischer R."/>
            <person name="Frisvad J.C."/>
            <person name="Goldman G.H."/>
            <person name="Houbraken J."/>
            <person name="Oakley B."/>
            <person name="Pocsi I."/>
            <person name="Scazzocchio C."/>
            <person name="Seiboth B."/>
            <person name="vanKuyk P.A."/>
            <person name="Wortman J."/>
            <person name="Dyer P.S."/>
            <person name="Grigoriev I.V."/>
        </authorList>
    </citation>
    <scope>NUCLEOTIDE SEQUENCE [LARGE SCALE GENOMIC DNA]</scope>
    <source>
        <strain evidence="7">DTO 134E9</strain>
    </source>
</reference>
<evidence type="ECO:0000256" key="1">
    <source>
        <dbReference type="ARBA" id="ARBA00005664"/>
    </source>
</evidence>
<name>A0A1L9S0K0_ASPWE</name>
<keyword evidence="3" id="KW-0808">Transferase</keyword>
<dbReference type="PANTHER" id="PTHR31306">
    <property type="entry name" value="ALPHA-1,6-MANNOSYLTRANSFERASE MNN11-RELATED"/>
    <property type="match status" value="1"/>
</dbReference>
<gene>
    <name evidence="6" type="ORF">ASPWEDRAFT_166723</name>
</gene>
<dbReference type="Proteomes" id="UP000184383">
    <property type="component" value="Unassembled WGS sequence"/>
</dbReference>
<dbReference type="STRING" id="1073089.A0A1L9S0K0"/>
<evidence type="ECO:0000256" key="5">
    <source>
        <dbReference type="SAM" id="Phobius"/>
    </source>
</evidence>
<keyword evidence="2" id="KW-0328">Glycosyltransferase</keyword>
<dbReference type="GO" id="GO:0000009">
    <property type="term" value="F:alpha-1,6-mannosyltransferase activity"/>
    <property type="evidence" value="ECO:0007669"/>
    <property type="project" value="TreeGrafter"/>
</dbReference>
<dbReference type="Gene3D" id="3.90.550.10">
    <property type="entry name" value="Spore Coat Polysaccharide Biosynthesis Protein SpsA, Chain A"/>
    <property type="match status" value="1"/>
</dbReference>
<dbReference type="InterPro" id="IPR008630">
    <property type="entry name" value="Glyco_trans_34"/>
</dbReference>
<dbReference type="PANTHER" id="PTHR31306:SF10">
    <property type="entry name" value="ALPHA-1,6-MANNOSYLTRANSFERASE MNN11-RELATED"/>
    <property type="match status" value="1"/>
</dbReference>
<feature type="region of interest" description="Disordered" evidence="4">
    <location>
        <begin position="1"/>
        <end position="21"/>
    </location>
</feature>
<evidence type="ECO:0000313" key="6">
    <source>
        <dbReference type="EMBL" id="OJJ40657.1"/>
    </source>
</evidence>
<dbReference type="EMBL" id="KV878209">
    <property type="protein sequence ID" value="OJJ40657.1"/>
    <property type="molecule type" value="Genomic_DNA"/>
</dbReference>
<evidence type="ECO:0000256" key="4">
    <source>
        <dbReference type="SAM" id="MobiDB-lite"/>
    </source>
</evidence>
<dbReference type="OrthoDB" id="205108at2759"/>
<dbReference type="GeneID" id="63745886"/>
<evidence type="ECO:0000256" key="3">
    <source>
        <dbReference type="ARBA" id="ARBA00022679"/>
    </source>
</evidence>
<dbReference type="VEuPathDB" id="FungiDB:ASPWEDRAFT_166723"/>
<protein>
    <recommendedName>
        <fullName evidence="8">Alpha-1,6-mannosyltransferase subunit</fullName>
    </recommendedName>
</protein>
<keyword evidence="5" id="KW-1133">Transmembrane helix</keyword>
<dbReference type="Pfam" id="PF05637">
    <property type="entry name" value="Glyco_transf_34"/>
    <property type="match status" value="1"/>
</dbReference>
<accession>A0A1L9S0K0</accession>
<dbReference type="FunFam" id="3.90.550.10:FF:000149">
    <property type="entry name" value="Alpha-1,6-mannosyltransferase subunit"/>
    <property type="match status" value="1"/>
</dbReference>
<dbReference type="AlphaFoldDB" id="A0A1L9S0K0"/>
<keyword evidence="7" id="KW-1185">Reference proteome</keyword>
<comment type="similarity">
    <text evidence="1">Belongs to the glycosyltransferase 34 family.</text>
</comment>
<dbReference type="GO" id="GO:0000136">
    <property type="term" value="C:mannan polymerase complex"/>
    <property type="evidence" value="ECO:0007669"/>
    <property type="project" value="TreeGrafter"/>
</dbReference>
<evidence type="ECO:0000313" key="7">
    <source>
        <dbReference type="Proteomes" id="UP000184383"/>
    </source>
</evidence>
<keyword evidence="5" id="KW-0472">Membrane</keyword>
<keyword evidence="5" id="KW-0812">Transmembrane</keyword>